<reference evidence="5 6" key="1">
    <citation type="submission" date="2018-12" db="EMBL/GenBank/DDBJ databases">
        <title>Draft genome sequence of Embleya hyalina NBRC 13850T.</title>
        <authorList>
            <person name="Komaki H."/>
            <person name="Hosoyama A."/>
            <person name="Kimura A."/>
            <person name="Ichikawa N."/>
            <person name="Tamura T."/>
        </authorList>
    </citation>
    <scope>NUCLEOTIDE SEQUENCE [LARGE SCALE GENOMIC DNA]</scope>
    <source>
        <strain evidence="5 6">NBRC 13850</strain>
    </source>
</reference>
<evidence type="ECO:0000256" key="1">
    <source>
        <dbReference type="ARBA" id="ARBA00022603"/>
    </source>
</evidence>
<dbReference type="SUPFAM" id="SSF53335">
    <property type="entry name" value="S-adenosyl-L-methionine-dependent methyltransferases"/>
    <property type="match status" value="1"/>
</dbReference>
<feature type="domain" description="Methyltransferase" evidence="4">
    <location>
        <begin position="21"/>
        <end position="110"/>
    </location>
</feature>
<evidence type="ECO:0000256" key="3">
    <source>
        <dbReference type="SAM" id="MobiDB-lite"/>
    </source>
</evidence>
<sequence length="211" mass="22242">MGSRYEPLVFDAIPPGCTGAVDVGCGNGGLTRELRRRGIPEVVGIDRDRPCVERCRAHPEAGDIDYVIGDVVTGRPAPSSFDLVSAVASLHHMDARAGLVGLRQLVAPGGVLVVIGMARPELPKDIPVEVAAQIVGRVRPKRNRNNDTPTAPIVWPPPERYATMRRPGRRAASGRAVAAAPVVAVLPGVDESETVTDRPARLPGPGPGSRP</sequence>
<proteinExistence type="predicted"/>
<keyword evidence="1 5" id="KW-0489">Methyltransferase</keyword>
<protein>
    <submittedName>
        <fullName evidence="5">Putative methyltransferase</fullName>
    </submittedName>
</protein>
<keyword evidence="2 5" id="KW-0808">Transferase</keyword>
<accession>A0A401YQY1</accession>
<name>A0A401YQY1_9ACTN</name>
<dbReference type="PANTHER" id="PTHR43861:SF1">
    <property type="entry name" value="TRANS-ACONITATE 2-METHYLTRANSFERASE"/>
    <property type="match status" value="1"/>
</dbReference>
<dbReference type="InterPro" id="IPR029063">
    <property type="entry name" value="SAM-dependent_MTases_sf"/>
</dbReference>
<dbReference type="GO" id="GO:0017000">
    <property type="term" value="P:antibiotic biosynthetic process"/>
    <property type="evidence" value="ECO:0007669"/>
    <property type="project" value="UniProtKB-ARBA"/>
</dbReference>
<dbReference type="Pfam" id="PF13649">
    <property type="entry name" value="Methyltransf_25"/>
    <property type="match status" value="1"/>
</dbReference>
<evidence type="ECO:0000259" key="4">
    <source>
        <dbReference type="Pfam" id="PF13649"/>
    </source>
</evidence>
<dbReference type="Proteomes" id="UP000286931">
    <property type="component" value="Unassembled WGS sequence"/>
</dbReference>
<dbReference type="Gene3D" id="3.40.50.150">
    <property type="entry name" value="Vaccinia Virus protein VP39"/>
    <property type="match status" value="1"/>
</dbReference>
<dbReference type="GO" id="GO:0032259">
    <property type="term" value="P:methylation"/>
    <property type="evidence" value="ECO:0007669"/>
    <property type="project" value="UniProtKB-KW"/>
</dbReference>
<feature type="region of interest" description="Disordered" evidence="3">
    <location>
        <begin position="188"/>
        <end position="211"/>
    </location>
</feature>
<dbReference type="OrthoDB" id="6064711at2"/>
<dbReference type="InterPro" id="IPR041698">
    <property type="entry name" value="Methyltransf_25"/>
</dbReference>
<dbReference type="AlphaFoldDB" id="A0A401YQY1"/>
<dbReference type="GO" id="GO:0008168">
    <property type="term" value="F:methyltransferase activity"/>
    <property type="evidence" value="ECO:0007669"/>
    <property type="project" value="UniProtKB-KW"/>
</dbReference>
<keyword evidence="6" id="KW-1185">Reference proteome</keyword>
<organism evidence="5 6">
    <name type="scientific">Embleya hyalina</name>
    <dbReference type="NCBI Taxonomy" id="516124"/>
    <lineage>
        <taxon>Bacteria</taxon>
        <taxon>Bacillati</taxon>
        <taxon>Actinomycetota</taxon>
        <taxon>Actinomycetes</taxon>
        <taxon>Kitasatosporales</taxon>
        <taxon>Streptomycetaceae</taxon>
        <taxon>Embleya</taxon>
    </lineage>
</organism>
<dbReference type="PANTHER" id="PTHR43861">
    <property type="entry name" value="TRANS-ACONITATE 2-METHYLTRANSFERASE-RELATED"/>
    <property type="match status" value="1"/>
</dbReference>
<dbReference type="EMBL" id="BIFH01000022">
    <property type="protein sequence ID" value="GCD97001.1"/>
    <property type="molecule type" value="Genomic_DNA"/>
</dbReference>
<evidence type="ECO:0000313" key="6">
    <source>
        <dbReference type="Proteomes" id="UP000286931"/>
    </source>
</evidence>
<dbReference type="CDD" id="cd02440">
    <property type="entry name" value="AdoMet_MTases"/>
    <property type="match status" value="1"/>
</dbReference>
<comment type="caution">
    <text evidence="5">The sequence shown here is derived from an EMBL/GenBank/DDBJ whole genome shotgun (WGS) entry which is preliminary data.</text>
</comment>
<gene>
    <name evidence="5" type="ORF">EHYA_04688</name>
</gene>
<dbReference type="RefSeq" id="WP_126639019.1">
    <property type="nucleotide sequence ID" value="NZ_BIFH01000022.1"/>
</dbReference>
<feature type="compositionally biased region" description="Pro residues" evidence="3">
    <location>
        <begin position="202"/>
        <end position="211"/>
    </location>
</feature>
<evidence type="ECO:0000313" key="5">
    <source>
        <dbReference type="EMBL" id="GCD97001.1"/>
    </source>
</evidence>
<evidence type="ECO:0000256" key="2">
    <source>
        <dbReference type="ARBA" id="ARBA00022679"/>
    </source>
</evidence>